<evidence type="ECO:0000313" key="3">
    <source>
        <dbReference type="Proteomes" id="UP000503129"/>
    </source>
</evidence>
<dbReference type="AlphaFoldDB" id="A0A856M8V6"/>
<dbReference type="EMBL" id="CP030118">
    <property type="protein sequence ID" value="QDL07198.1"/>
    <property type="molecule type" value="Genomic_DNA"/>
</dbReference>
<evidence type="ECO:0000256" key="1">
    <source>
        <dbReference type="SAM" id="MobiDB-lite"/>
    </source>
</evidence>
<protein>
    <submittedName>
        <fullName evidence="2">Uncharacterized protein</fullName>
    </submittedName>
</protein>
<dbReference type="KEGG" id="bsen:DP114_04090"/>
<gene>
    <name evidence="2" type="ORF">DP114_04090</name>
</gene>
<dbReference type="Proteomes" id="UP000503129">
    <property type="component" value="Chromosome"/>
</dbReference>
<organism evidence="2 3">
    <name type="scientific">Brasilonema sennae CENA114</name>
    <dbReference type="NCBI Taxonomy" id="415709"/>
    <lineage>
        <taxon>Bacteria</taxon>
        <taxon>Bacillati</taxon>
        <taxon>Cyanobacteriota</taxon>
        <taxon>Cyanophyceae</taxon>
        <taxon>Nostocales</taxon>
        <taxon>Scytonemataceae</taxon>
        <taxon>Brasilonema</taxon>
        <taxon>Bromeliae group (in: Brasilonema)</taxon>
    </lineage>
</organism>
<feature type="region of interest" description="Disordered" evidence="1">
    <location>
        <begin position="1"/>
        <end position="25"/>
    </location>
</feature>
<sequence>MFDEWRSHDCAGFAPSRSAPYAPKGRSDFAPNLRFGEGVSSRNPRSRVRAIATHIARKCLMTHKERPKGALALRIQHKGVNYVQKKDKCFCLQALANFKYTKTKEFIKMKKS</sequence>
<reference evidence="2 3" key="1">
    <citation type="submission" date="2018-06" db="EMBL/GenBank/DDBJ databases">
        <title>Comparative genomics of Brasilonema spp. strains.</title>
        <authorList>
            <person name="Alvarenga D.O."/>
            <person name="Fiore M.F."/>
            <person name="Varani A.M."/>
        </authorList>
    </citation>
    <scope>NUCLEOTIDE SEQUENCE [LARGE SCALE GENOMIC DNA]</scope>
    <source>
        <strain evidence="2 3">CENA114</strain>
    </source>
</reference>
<name>A0A856M8V6_9CYAN</name>
<keyword evidence="3" id="KW-1185">Reference proteome</keyword>
<evidence type="ECO:0000313" key="2">
    <source>
        <dbReference type="EMBL" id="QDL07198.1"/>
    </source>
</evidence>
<accession>A0A856M8V6</accession>
<proteinExistence type="predicted"/>